<keyword evidence="2" id="KW-1185">Reference proteome</keyword>
<proteinExistence type="predicted"/>
<reference evidence="1 2" key="1">
    <citation type="submission" date="2019-02" db="EMBL/GenBank/DDBJ databases">
        <title>Genomic Encyclopedia of Type Strains, Phase IV (KMG-IV): sequencing the most valuable type-strain genomes for metagenomic binning, comparative biology and taxonomic classification.</title>
        <authorList>
            <person name="Goeker M."/>
        </authorList>
    </citation>
    <scope>NUCLEOTIDE SEQUENCE [LARGE SCALE GENOMIC DNA]</scope>
    <source>
        <strain evidence="1 2">DSM 17196</strain>
    </source>
</reference>
<dbReference type="RefSeq" id="WP_130285272.1">
    <property type="nucleotide sequence ID" value="NZ_SGXE01000001.1"/>
</dbReference>
<evidence type="ECO:0000313" key="1">
    <source>
        <dbReference type="EMBL" id="RZS99432.1"/>
    </source>
</evidence>
<dbReference type="AlphaFoldDB" id="A0A4Q7PKF0"/>
<name>A0A4Q7PKF0_9FLAO</name>
<dbReference type="Proteomes" id="UP000292262">
    <property type="component" value="Unassembled WGS sequence"/>
</dbReference>
<dbReference type="EMBL" id="SGXE01000001">
    <property type="protein sequence ID" value="RZS99432.1"/>
    <property type="molecule type" value="Genomic_DNA"/>
</dbReference>
<comment type="caution">
    <text evidence="1">The sequence shown here is derived from an EMBL/GenBank/DDBJ whole genome shotgun (WGS) entry which is preliminary data.</text>
</comment>
<organism evidence="1 2">
    <name type="scientific">Aquimarina brevivitae</name>
    <dbReference type="NCBI Taxonomy" id="323412"/>
    <lineage>
        <taxon>Bacteria</taxon>
        <taxon>Pseudomonadati</taxon>
        <taxon>Bacteroidota</taxon>
        <taxon>Flavobacteriia</taxon>
        <taxon>Flavobacteriales</taxon>
        <taxon>Flavobacteriaceae</taxon>
        <taxon>Aquimarina</taxon>
    </lineage>
</organism>
<sequence>MKYKNTNKTLLKIVKQFYGLDKAQAFDILSKLETFLFYASNPIHIDDNNALMETTPFAGDIDIDPFQISILPNGNFCELVGCNHKLHIYREHNRYLPKWKIFSSYYFKSKYNPLEAIKLNKPNLKDVFKNKPEESYMLRYLSEYHPLKKDPATGSFAILNF</sequence>
<accession>A0A4Q7PKF0</accession>
<dbReference type="OrthoDB" id="1161085at2"/>
<evidence type="ECO:0000313" key="2">
    <source>
        <dbReference type="Proteomes" id="UP000292262"/>
    </source>
</evidence>
<protein>
    <submittedName>
        <fullName evidence="1">Uncharacterized protein</fullName>
    </submittedName>
</protein>
<gene>
    <name evidence="1" type="ORF">EV197_0642</name>
</gene>